<reference evidence="3 4" key="1">
    <citation type="submission" date="2015-04" db="EMBL/GenBank/DDBJ databases">
        <title>Microcin producing Clostridium sp. JC272T.</title>
        <authorList>
            <person name="Jyothsna T."/>
            <person name="Sasikala C."/>
            <person name="Ramana C."/>
        </authorList>
    </citation>
    <scope>NUCLEOTIDE SEQUENCE [LARGE SCALE GENOMIC DNA]</scope>
    <source>
        <strain evidence="3 4">JC272</strain>
    </source>
</reference>
<accession>A0A0M3DFS2</accession>
<dbReference type="AlphaFoldDB" id="A0A0M3DFS2"/>
<feature type="domain" description="Putative host cell surface-exposed lipoprotein Ltp-like HTH region" evidence="2">
    <location>
        <begin position="140"/>
        <end position="187"/>
    </location>
</feature>
<dbReference type="OrthoDB" id="1669102at2"/>
<protein>
    <recommendedName>
        <fullName evidence="2">Putative host cell surface-exposed lipoprotein Ltp-like HTH region domain-containing protein</fullName>
    </recommendedName>
</protein>
<proteinExistence type="predicted"/>
<feature type="transmembrane region" description="Helical" evidence="1">
    <location>
        <begin position="37"/>
        <end position="56"/>
    </location>
</feature>
<name>A0A0M3DFS2_9FIRM</name>
<dbReference type="Gene3D" id="1.10.10.10">
    <property type="entry name" value="Winged helix-like DNA-binding domain superfamily/Winged helix DNA-binding domain"/>
    <property type="match status" value="2"/>
</dbReference>
<gene>
    <name evidence="3" type="ORF">VN21_15255</name>
</gene>
<organism evidence="3 4">
    <name type="scientific">Paraclostridium benzoelyticum</name>
    <dbReference type="NCBI Taxonomy" id="1629550"/>
    <lineage>
        <taxon>Bacteria</taxon>
        <taxon>Bacillati</taxon>
        <taxon>Bacillota</taxon>
        <taxon>Clostridia</taxon>
        <taxon>Peptostreptococcales</taxon>
        <taxon>Peptostreptococcaceae</taxon>
        <taxon>Paraclostridium</taxon>
    </lineage>
</organism>
<feature type="domain" description="Putative host cell surface-exposed lipoprotein Ltp-like HTH region" evidence="2">
    <location>
        <begin position="91"/>
        <end position="137"/>
    </location>
</feature>
<keyword evidence="1" id="KW-0472">Membrane</keyword>
<dbReference type="Pfam" id="PF07553">
    <property type="entry name" value="Lipoprotein_Ltp"/>
    <property type="match status" value="2"/>
</dbReference>
<dbReference type="EMBL" id="LBBT01000309">
    <property type="protein sequence ID" value="KKY00247.1"/>
    <property type="molecule type" value="Genomic_DNA"/>
</dbReference>
<evidence type="ECO:0000259" key="2">
    <source>
        <dbReference type="Pfam" id="PF07553"/>
    </source>
</evidence>
<dbReference type="Proteomes" id="UP000034407">
    <property type="component" value="Unassembled WGS sequence"/>
</dbReference>
<evidence type="ECO:0000313" key="3">
    <source>
        <dbReference type="EMBL" id="KKY00247.1"/>
    </source>
</evidence>
<dbReference type="InterPro" id="IPR011434">
    <property type="entry name" value="Ltp-like_HTH"/>
</dbReference>
<dbReference type="InterPro" id="IPR036388">
    <property type="entry name" value="WH-like_DNA-bd_sf"/>
</dbReference>
<sequence>MAKLIKCKSCSNEIASNAKFCPGCGAKNKKPIYKRPWFVIIAFFVIIGVIGGSSGGDSTKTNSATTGAEQEVSQTQNLEEGVKAEKDVPTEYKSALKKAKTYSDTMSMSKAGLYDQLTSEYGEKFSEEAAQYAIDNVNADWKENALKKAKTYQNDMAMSPSAIHDQLISEHGEQFTENEAQYAIDNLE</sequence>
<keyword evidence="1" id="KW-1133">Transmembrane helix</keyword>
<keyword evidence="1" id="KW-0812">Transmembrane</keyword>
<dbReference type="RefSeq" id="WP_046824006.1">
    <property type="nucleotide sequence ID" value="NZ_LBBT01000309.1"/>
</dbReference>
<evidence type="ECO:0000313" key="4">
    <source>
        <dbReference type="Proteomes" id="UP000034407"/>
    </source>
</evidence>
<dbReference type="PATRIC" id="fig|1629550.3.peg.2518"/>
<keyword evidence="4" id="KW-1185">Reference proteome</keyword>
<evidence type="ECO:0000256" key="1">
    <source>
        <dbReference type="SAM" id="Phobius"/>
    </source>
</evidence>
<comment type="caution">
    <text evidence="3">The sequence shown here is derived from an EMBL/GenBank/DDBJ whole genome shotgun (WGS) entry which is preliminary data.</text>
</comment>